<feature type="compositionally biased region" description="Low complexity" evidence="1">
    <location>
        <begin position="65"/>
        <end position="86"/>
    </location>
</feature>
<gene>
    <name evidence="3" type="ORF">HDA39_006395</name>
</gene>
<feature type="region of interest" description="Disordered" evidence="1">
    <location>
        <begin position="65"/>
        <end position="145"/>
    </location>
</feature>
<dbReference type="EMBL" id="JACHMY010000001">
    <property type="protein sequence ID" value="MBB5839661.1"/>
    <property type="molecule type" value="Genomic_DNA"/>
</dbReference>
<comment type="caution">
    <text evidence="3">The sequence shown here is derived from an EMBL/GenBank/DDBJ whole genome shotgun (WGS) entry which is preliminary data.</text>
</comment>
<keyword evidence="2" id="KW-0812">Transmembrane</keyword>
<feature type="compositionally biased region" description="Basic and acidic residues" evidence="1">
    <location>
        <begin position="1"/>
        <end position="21"/>
    </location>
</feature>
<evidence type="ECO:0000256" key="2">
    <source>
        <dbReference type="SAM" id="Phobius"/>
    </source>
</evidence>
<accession>A0A7W9JCJ8</accession>
<keyword evidence="2" id="KW-1133">Transmembrane helix</keyword>
<evidence type="ECO:0000313" key="3">
    <source>
        <dbReference type="EMBL" id="MBB5839661.1"/>
    </source>
</evidence>
<keyword evidence="2" id="KW-0472">Membrane</keyword>
<protein>
    <submittedName>
        <fullName evidence="3">Uncharacterized protein</fullName>
    </submittedName>
</protein>
<reference evidence="3 4" key="1">
    <citation type="submission" date="2020-08" db="EMBL/GenBank/DDBJ databases">
        <title>Sequencing the genomes of 1000 actinobacteria strains.</title>
        <authorList>
            <person name="Klenk H.-P."/>
        </authorList>
    </citation>
    <scope>NUCLEOTIDE SEQUENCE [LARGE SCALE GENOMIC DNA]</scope>
    <source>
        <strain evidence="3 4">DSM 28967</strain>
    </source>
</reference>
<dbReference type="AlphaFoldDB" id="A0A7W9JCJ8"/>
<feature type="compositionally biased region" description="Pro residues" evidence="1">
    <location>
        <begin position="87"/>
        <end position="102"/>
    </location>
</feature>
<sequence length="319" mass="32810">MNDHDFGDDLRDALRPDDGIRPLDPATVIAGAHRRRRMRGLAAAGLASVAVLAIAAGGLLASGSPTGTAPAPAAPPTTGTTGVRPGTPTPPGTPSAPTPPANFPDATPSGQISAGRTIVPNTPLTAADLPTLSTDNPAKPNASRGAAFAAQCRTALLAQDPGPGPAATKRATLEDRDGITMILADSTRWGACDNGYDSPEVTLRQPASMQRPSRDNLQALAVANNRVTRNGQDYEYYWAAGLLPKSVAGLRYTFPDGATVNATVTGGFWLMKHRSATPGGGPPGAPPIKVELLAQDGSVLVTRELEWGLHTCAQISHGC</sequence>
<organism evidence="3 4">
    <name type="scientific">Kribbella italica</name>
    <dbReference type="NCBI Taxonomy" id="1540520"/>
    <lineage>
        <taxon>Bacteria</taxon>
        <taxon>Bacillati</taxon>
        <taxon>Actinomycetota</taxon>
        <taxon>Actinomycetes</taxon>
        <taxon>Propionibacteriales</taxon>
        <taxon>Kribbellaceae</taxon>
        <taxon>Kribbella</taxon>
    </lineage>
</organism>
<proteinExistence type="predicted"/>
<evidence type="ECO:0000256" key="1">
    <source>
        <dbReference type="SAM" id="MobiDB-lite"/>
    </source>
</evidence>
<evidence type="ECO:0000313" key="4">
    <source>
        <dbReference type="Proteomes" id="UP000549971"/>
    </source>
</evidence>
<feature type="transmembrane region" description="Helical" evidence="2">
    <location>
        <begin position="41"/>
        <end position="61"/>
    </location>
</feature>
<name>A0A7W9JCJ8_9ACTN</name>
<keyword evidence="4" id="KW-1185">Reference proteome</keyword>
<feature type="compositionally biased region" description="Polar residues" evidence="1">
    <location>
        <begin position="108"/>
        <end position="124"/>
    </location>
</feature>
<dbReference type="RefSeq" id="WP_184801475.1">
    <property type="nucleotide sequence ID" value="NZ_JACHMY010000001.1"/>
</dbReference>
<feature type="region of interest" description="Disordered" evidence="1">
    <location>
        <begin position="1"/>
        <end position="24"/>
    </location>
</feature>
<dbReference type="Proteomes" id="UP000549971">
    <property type="component" value="Unassembled WGS sequence"/>
</dbReference>